<dbReference type="Gene3D" id="6.10.250.2080">
    <property type="match status" value="1"/>
</dbReference>
<keyword evidence="11 12" id="KW-1006">Bacterial flagellum protein export</keyword>
<keyword evidence="9 12" id="KW-1133">Transmembrane helix</keyword>
<dbReference type="InterPro" id="IPR029025">
    <property type="entry name" value="T3SS_substrate_exporter_C"/>
</dbReference>
<comment type="similarity">
    <text evidence="2 12">Belongs to the type III secretion exporter family.</text>
</comment>
<dbReference type="SUPFAM" id="SSF160544">
    <property type="entry name" value="EscU C-terminal domain-like"/>
    <property type="match status" value="1"/>
</dbReference>
<keyword evidence="13" id="KW-0966">Cell projection</keyword>
<keyword evidence="13" id="KW-0282">Flagellum</keyword>
<dbReference type="PRINTS" id="PR00950">
    <property type="entry name" value="TYPE3IMSPROT"/>
</dbReference>
<dbReference type="PANTHER" id="PTHR30531:SF12">
    <property type="entry name" value="FLAGELLAR BIOSYNTHETIC PROTEIN FLHB"/>
    <property type="match status" value="1"/>
</dbReference>
<evidence type="ECO:0000256" key="9">
    <source>
        <dbReference type="ARBA" id="ARBA00022989"/>
    </source>
</evidence>
<comment type="caution">
    <text evidence="13">The sequence shown here is derived from an EMBL/GenBank/DDBJ whole genome shotgun (WGS) entry which is preliminary data.</text>
</comment>
<dbReference type="RefSeq" id="WP_158738971.1">
    <property type="nucleotide sequence ID" value="NZ_JAFBEP010000004.1"/>
</dbReference>
<evidence type="ECO:0000313" key="13">
    <source>
        <dbReference type="EMBL" id="KAE9637054.1"/>
    </source>
</evidence>
<dbReference type="Gene3D" id="3.40.1690.10">
    <property type="entry name" value="secretion proteins EscU"/>
    <property type="match status" value="1"/>
</dbReference>
<evidence type="ECO:0000256" key="10">
    <source>
        <dbReference type="ARBA" id="ARBA00023136"/>
    </source>
</evidence>
<feature type="transmembrane region" description="Helical" evidence="12">
    <location>
        <begin position="109"/>
        <end position="132"/>
    </location>
</feature>
<evidence type="ECO:0000256" key="1">
    <source>
        <dbReference type="ARBA" id="ARBA00004651"/>
    </source>
</evidence>
<reference evidence="13 14" key="1">
    <citation type="submission" date="2019-12" db="EMBL/GenBank/DDBJ databases">
        <title>Defluviitalea raffinosedens, isolated from a biogas fermenter, genome sequencing and characterization.</title>
        <authorList>
            <person name="Rettenmaier R."/>
            <person name="Schneider M."/>
            <person name="Neuhaus K."/>
            <person name="Liebl W."/>
            <person name="Zverlov V."/>
        </authorList>
    </citation>
    <scope>NUCLEOTIDE SEQUENCE [LARGE SCALE GENOMIC DNA]</scope>
    <source>
        <strain evidence="13 14">249c-K6</strain>
    </source>
</reference>
<dbReference type="GO" id="GO:0044780">
    <property type="term" value="P:bacterial-type flagellum assembly"/>
    <property type="evidence" value="ECO:0007669"/>
    <property type="project" value="InterPro"/>
</dbReference>
<dbReference type="GO" id="GO:0009306">
    <property type="term" value="P:protein secretion"/>
    <property type="evidence" value="ECO:0007669"/>
    <property type="project" value="InterPro"/>
</dbReference>
<proteinExistence type="inferred from homology"/>
<accession>A0A7C8HI74</accession>
<dbReference type="Pfam" id="PF01312">
    <property type="entry name" value="Bac_export_2"/>
    <property type="match status" value="1"/>
</dbReference>
<gene>
    <name evidence="12 13" type="primary">flhB</name>
    <name evidence="13" type="ORF">GND95_01070</name>
</gene>
<feature type="transmembrane region" description="Helical" evidence="12">
    <location>
        <begin position="205"/>
        <end position="231"/>
    </location>
</feature>
<evidence type="ECO:0000256" key="7">
    <source>
        <dbReference type="ARBA" id="ARBA00022795"/>
    </source>
</evidence>
<keyword evidence="8 12" id="KW-0653">Protein transport</keyword>
<dbReference type="GO" id="GO:0005886">
    <property type="term" value="C:plasma membrane"/>
    <property type="evidence" value="ECO:0007669"/>
    <property type="project" value="UniProtKB-SubCell"/>
</dbReference>
<comment type="function">
    <text evidence="12">Required for formation of the rod structure in the basal body of the flagellar apparatus. Together with FliI and FliH, may constitute the export apparatus of flagellin.</text>
</comment>
<keyword evidence="13" id="KW-0969">Cilium</keyword>
<keyword evidence="10 12" id="KW-0472">Membrane</keyword>
<feature type="transmembrane region" description="Helical" evidence="12">
    <location>
        <begin position="54"/>
        <end position="72"/>
    </location>
</feature>
<dbReference type="AlphaFoldDB" id="A0A7C8HI74"/>
<sequence length="374" mass="42634">MTEEFNIVGPSELVRYDLQFFADKDGKTEKPTPRKRSKAREEGQVVKSMEINTAFLLILMFSSLEIFGPYIYGRFTSIFENTYILLPELDNIFTNTYILEFVPHVLLEIIIIVAPLFAVALTVGITISYVQVGWHPTFKPLRPKFARLNPISGFGRLFSKHSIVELLKSIVKVAILSAVIYSSVIKEVDNIVLLMDMELLQMVQYIGKVIVDMGVKVGMFFIFIATADYAFQRYEHEQNLKMTKEEVKDEYKMTEGNPEIKSKIRQKMREISLRRMMQEIPKADVVITNPTHYAVAIQYDSNIASAPIVIAKGVDYLALRIKTIAGENNIEIVENKPLARALYQTVDIGKEIPPELYQAVAEVLAFVYSLKNNK</sequence>
<evidence type="ECO:0000256" key="4">
    <source>
        <dbReference type="ARBA" id="ARBA00022448"/>
    </source>
</evidence>
<dbReference type="InterPro" id="IPR006135">
    <property type="entry name" value="T3SS_substrate_exporter"/>
</dbReference>
<keyword evidence="7 12" id="KW-1005">Bacterial flagellum biogenesis</keyword>
<evidence type="ECO:0000256" key="5">
    <source>
        <dbReference type="ARBA" id="ARBA00022475"/>
    </source>
</evidence>
<evidence type="ECO:0000256" key="8">
    <source>
        <dbReference type="ARBA" id="ARBA00022927"/>
    </source>
</evidence>
<evidence type="ECO:0000256" key="3">
    <source>
        <dbReference type="ARBA" id="ARBA00021622"/>
    </source>
</evidence>
<keyword evidence="4 12" id="KW-0813">Transport</keyword>
<feature type="transmembrane region" description="Helical" evidence="12">
    <location>
        <begin position="166"/>
        <end position="185"/>
    </location>
</feature>
<dbReference type="OrthoDB" id="9807950at2"/>
<organism evidence="13 14">
    <name type="scientific">Defluviitalea raffinosedens</name>
    <dbReference type="NCBI Taxonomy" id="1450156"/>
    <lineage>
        <taxon>Bacteria</taxon>
        <taxon>Bacillati</taxon>
        <taxon>Bacillota</taxon>
        <taxon>Clostridia</taxon>
        <taxon>Lachnospirales</taxon>
        <taxon>Defluviitaleaceae</taxon>
        <taxon>Defluviitalea</taxon>
    </lineage>
</organism>
<dbReference type="Proteomes" id="UP000483018">
    <property type="component" value="Unassembled WGS sequence"/>
</dbReference>
<dbReference type="FunFam" id="3.40.1690.10:FF:000001">
    <property type="entry name" value="Flagellar biosynthetic protein FlhB"/>
    <property type="match status" value="1"/>
</dbReference>
<keyword evidence="6 12" id="KW-0812">Transmembrane</keyword>
<dbReference type="EMBL" id="WSLF01000001">
    <property type="protein sequence ID" value="KAE9637054.1"/>
    <property type="molecule type" value="Genomic_DNA"/>
</dbReference>
<dbReference type="NCBIfam" id="TIGR00328">
    <property type="entry name" value="flhB"/>
    <property type="match status" value="1"/>
</dbReference>
<evidence type="ECO:0000256" key="11">
    <source>
        <dbReference type="ARBA" id="ARBA00023225"/>
    </source>
</evidence>
<keyword evidence="14" id="KW-1185">Reference proteome</keyword>
<evidence type="ECO:0000256" key="6">
    <source>
        <dbReference type="ARBA" id="ARBA00022692"/>
    </source>
</evidence>
<keyword evidence="5 12" id="KW-1003">Cell membrane</keyword>
<evidence type="ECO:0000256" key="2">
    <source>
        <dbReference type="ARBA" id="ARBA00010690"/>
    </source>
</evidence>
<evidence type="ECO:0000256" key="12">
    <source>
        <dbReference type="RuleBase" id="RU364091"/>
    </source>
</evidence>
<dbReference type="InterPro" id="IPR006136">
    <property type="entry name" value="FlhB"/>
</dbReference>
<dbReference type="PANTHER" id="PTHR30531">
    <property type="entry name" value="FLAGELLAR BIOSYNTHETIC PROTEIN FLHB"/>
    <property type="match status" value="1"/>
</dbReference>
<comment type="subcellular location">
    <subcellularLocation>
        <location evidence="1">Cell membrane</location>
        <topology evidence="1">Multi-pass membrane protein</topology>
    </subcellularLocation>
</comment>
<name>A0A7C8HI74_9FIRM</name>
<evidence type="ECO:0000313" key="14">
    <source>
        <dbReference type="Proteomes" id="UP000483018"/>
    </source>
</evidence>
<protein>
    <recommendedName>
        <fullName evidence="3 12">Flagellar biosynthetic protein FlhB</fullName>
    </recommendedName>
</protein>